<feature type="domain" description="Glycoside hydrolase family 42 N-terminal" evidence="8">
    <location>
        <begin position="7"/>
        <end position="316"/>
    </location>
</feature>
<comment type="catalytic activity">
    <reaction evidence="1">
        <text>Hydrolysis of terminal non-reducing beta-D-galactose residues in beta-D-galactosides.</text>
        <dbReference type="EC" id="3.2.1.23"/>
    </reaction>
</comment>
<dbReference type="GO" id="GO:0046872">
    <property type="term" value="F:metal ion binding"/>
    <property type="evidence" value="ECO:0007669"/>
    <property type="project" value="UniProtKB-KW"/>
</dbReference>
<evidence type="ECO:0000313" key="10">
    <source>
        <dbReference type="EMBL" id="SFF20887.1"/>
    </source>
</evidence>
<keyword evidence="5" id="KW-0378">Hydrolase</keyword>
<dbReference type="OrthoDB" id="9800974at2"/>
<evidence type="ECO:0000256" key="4">
    <source>
        <dbReference type="ARBA" id="ARBA00022723"/>
    </source>
</evidence>
<dbReference type="InterPro" id="IPR013738">
    <property type="entry name" value="Beta_galactosidase_Trimer"/>
</dbReference>
<sequence length="536" mass="61173">MKLGIAYYPEHEQPDQWDIDYSKLAAAGIGSVRIAEFAWAVLEPRDGQFEWGWLDAAIERAAAHGINVVLCTPTACPPIWLVEKHPDVLPVNKQGRVIGFGARQHRSYSSDHYVLHALRIVNRMAERYGDHPNVVAWQLDNEFGGETKYDFSDGARHAFHEWLGKRYGTVEALNERWGTTFWSQRYERFDQIPLPAPIGADVNMWQHPSLELDFARFSSDSMARFAGLQAAALRPYVGDRPITTNAFMFCWGDNLNWPDLFADLDVVGMDIYSNKPHEIAFYADACRGVLGKPFWMMEYGTGTTELERDMQLVRDRGCSRFYLFKMKPFPWGQEQGGGQPELVTLTGEPSRNYGVVQSYTAKYGHVAELMETKRAGVGLYYHFDSSWSYQLSVADRIAYPDYLVHNIYRHLYEAGIQTEVVYTAQQLDGLKTLIVPLHQIYDAALEERLIAFVQEGGRLIITSDLFRKNEDNVYLRSVPRLFAELLDWQENNFAGGVLAEGTVMIRRPKSSKGETWLVHRSSTAEQWKDILAGIIE</sequence>
<dbReference type="PANTHER" id="PTHR36447:SF2">
    <property type="entry name" value="BETA-GALACTOSIDASE YESZ"/>
    <property type="match status" value="1"/>
</dbReference>
<dbReference type="InterPro" id="IPR013529">
    <property type="entry name" value="Glyco_hydro_42_N"/>
</dbReference>
<organism evidence="10 11">
    <name type="scientific">Paenibacillus catalpae</name>
    <dbReference type="NCBI Taxonomy" id="1045775"/>
    <lineage>
        <taxon>Bacteria</taxon>
        <taxon>Bacillati</taxon>
        <taxon>Bacillota</taxon>
        <taxon>Bacilli</taxon>
        <taxon>Bacillales</taxon>
        <taxon>Paenibacillaceae</taxon>
        <taxon>Paenibacillus</taxon>
    </lineage>
</organism>
<dbReference type="PANTHER" id="PTHR36447">
    <property type="entry name" value="BETA-GALACTOSIDASE GANA"/>
    <property type="match status" value="1"/>
</dbReference>
<dbReference type="GO" id="GO:0005975">
    <property type="term" value="P:carbohydrate metabolic process"/>
    <property type="evidence" value="ECO:0007669"/>
    <property type="project" value="InterPro"/>
</dbReference>
<dbReference type="SUPFAM" id="SSF52317">
    <property type="entry name" value="Class I glutamine amidotransferase-like"/>
    <property type="match status" value="1"/>
</dbReference>
<evidence type="ECO:0000256" key="7">
    <source>
        <dbReference type="ARBA" id="ARBA00023295"/>
    </source>
</evidence>
<evidence type="ECO:0000256" key="6">
    <source>
        <dbReference type="ARBA" id="ARBA00022833"/>
    </source>
</evidence>
<evidence type="ECO:0000256" key="3">
    <source>
        <dbReference type="ARBA" id="ARBA00012756"/>
    </source>
</evidence>
<keyword evidence="4" id="KW-0479">Metal-binding</keyword>
<gene>
    <name evidence="10" type="ORF">SAMN05216378_5470</name>
</gene>
<dbReference type="CDD" id="cd03143">
    <property type="entry name" value="A4_beta-galactosidase_middle_domain"/>
    <property type="match status" value="1"/>
</dbReference>
<dbReference type="GO" id="GO:0009341">
    <property type="term" value="C:beta-galactosidase complex"/>
    <property type="evidence" value="ECO:0007669"/>
    <property type="project" value="InterPro"/>
</dbReference>
<dbReference type="EMBL" id="FOMT01000006">
    <property type="protein sequence ID" value="SFF20887.1"/>
    <property type="molecule type" value="Genomic_DNA"/>
</dbReference>
<evidence type="ECO:0000259" key="9">
    <source>
        <dbReference type="Pfam" id="PF08532"/>
    </source>
</evidence>
<dbReference type="GO" id="GO:0004565">
    <property type="term" value="F:beta-galactosidase activity"/>
    <property type="evidence" value="ECO:0007669"/>
    <property type="project" value="UniProtKB-EC"/>
</dbReference>
<reference evidence="11" key="1">
    <citation type="submission" date="2016-10" db="EMBL/GenBank/DDBJ databases">
        <authorList>
            <person name="Varghese N."/>
            <person name="Submissions S."/>
        </authorList>
    </citation>
    <scope>NUCLEOTIDE SEQUENCE [LARGE SCALE GENOMIC DNA]</scope>
    <source>
        <strain evidence="11">CGMCC 1.10784</strain>
    </source>
</reference>
<protein>
    <recommendedName>
        <fullName evidence="3">beta-galactosidase</fullName>
        <ecNumber evidence="3">3.2.1.23</ecNumber>
    </recommendedName>
</protein>
<dbReference type="Pfam" id="PF08532">
    <property type="entry name" value="Glyco_hydro_42M"/>
    <property type="match status" value="1"/>
</dbReference>
<dbReference type="RefSeq" id="WP_091189701.1">
    <property type="nucleotide sequence ID" value="NZ_FOMT01000006.1"/>
</dbReference>
<evidence type="ECO:0000256" key="2">
    <source>
        <dbReference type="ARBA" id="ARBA00005940"/>
    </source>
</evidence>
<comment type="similarity">
    <text evidence="2">Belongs to the glycosyl hydrolase 42 family.</text>
</comment>
<dbReference type="Gene3D" id="3.20.20.80">
    <property type="entry name" value="Glycosidases"/>
    <property type="match status" value="1"/>
</dbReference>
<dbReference type="STRING" id="1045775.SAMN05216378_5470"/>
<proteinExistence type="inferred from homology"/>
<dbReference type="InterPro" id="IPR029062">
    <property type="entry name" value="Class_I_gatase-like"/>
</dbReference>
<dbReference type="InterPro" id="IPR003476">
    <property type="entry name" value="Glyco_hydro_42"/>
</dbReference>
<dbReference type="EC" id="3.2.1.23" evidence="3"/>
<dbReference type="Pfam" id="PF02449">
    <property type="entry name" value="Glyco_hydro_42"/>
    <property type="match status" value="1"/>
</dbReference>
<evidence type="ECO:0000256" key="1">
    <source>
        <dbReference type="ARBA" id="ARBA00001412"/>
    </source>
</evidence>
<evidence type="ECO:0000313" key="11">
    <source>
        <dbReference type="Proteomes" id="UP000198855"/>
    </source>
</evidence>
<name>A0A1I2GVP4_9BACL</name>
<dbReference type="InterPro" id="IPR017853">
    <property type="entry name" value="GH"/>
</dbReference>
<dbReference type="Gene3D" id="3.40.50.880">
    <property type="match status" value="1"/>
</dbReference>
<evidence type="ECO:0000259" key="8">
    <source>
        <dbReference type="Pfam" id="PF02449"/>
    </source>
</evidence>
<evidence type="ECO:0000256" key="5">
    <source>
        <dbReference type="ARBA" id="ARBA00022801"/>
    </source>
</evidence>
<accession>A0A1I2GVP4</accession>
<feature type="domain" description="Beta-galactosidase trimerisation" evidence="9">
    <location>
        <begin position="375"/>
        <end position="491"/>
    </location>
</feature>
<dbReference type="SUPFAM" id="SSF51445">
    <property type="entry name" value="(Trans)glycosidases"/>
    <property type="match status" value="1"/>
</dbReference>
<dbReference type="AlphaFoldDB" id="A0A1I2GVP4"/>
<keyword evidence="7" id="KW-0326">Glycosidase</keyword>
<dbReference type="Proteomes" id="UP000198855">
    <property type="component" value="Unassembled WGS sequence"/>
</dbReference>
<keyword evidence="11" id="KW-1185">Reference proteome</keyword>
<keyword evidence="6" id="KW-0862">Zinc</keyword>